<evidence type="ECO:0000256" key="1">
    <source>
        <dbReference type="SAM" id="MobiDB-lite"/>
    </source>
</evidence>
<dbReference type="OrthoDB" id="446503at2759"/>
<dbReference type="Proteomes" id="UP000186817">
    <property type="component" value="Unassembled WGS sequence"/>
</dbReference>
<proteinExistence type="predicted"/>
<accession>A0A1Q9EQT4</accession>
<dbReference type="EMBL" id="LSRX01000091">
    <property type="protein sequence ID" value="OLQ09737.1"/>
    <property type="molecule type" value="Genomic_DNA"/>
</dbReference>
<gene>
    <name evidence="2" type="ORF">AK812_SmicGene6631</name>
</gene>
<organism evidence="2 3">
    <name type="scientific">Symbiodinium microadriaticum</name>
    <name type="common">Dinoflagellate</name>
    <name type="synonym">Zooxanthella microadriatica</name>
    <dbReference type="NCBI Taxonomy" id="2951"/>
    <lineage>
        <taxon>Eukaryota</taxon>
        <taxon>Sar</taxon>
        <taxon>Alveolata</taxon>
        <taxon>Dinophyceae</taxon>
        <taxon>Suessiales</taxon>
        <taxon>Symbiodiniaceae</taxon>
        <taxon>Symbiodinium</taxon>
    </lineage>
</organism>
<keyword evidence="3" id="KW-1185">Reference proteome</keyword>
<reference evidence="2 3" key="1">
    <citation type="submission" date="2016-02" db="EMBL/GenBank/DDBJ databases">
        <title>Genome analysis of coral dinoflagellate symbionts highlights evolutionary adaptations to a symbiotic lifestyle.</title>
        <authorList>
            <person name="Aranda M."/>
            <person name="Li Y."/>
            <person name="Liew Y.J."/>
            <person name="Baumgarten S."/>
            <person name="Simakov O."/>
            <person name="Wilson M."/>
            <person name="Piel J."/>
            <person name="Ashoor H."/>
            <person name="Bougouffa S."/>
            <person name="Bajic V.B."/>
            <person name="Ryu T."/>
            <person name="Ravasi T."/>
            <person name="Bayer T."/>
            <person name="Micklem G."/>
            <person name="Kim H."/>
            <person name="Bhak J."/>
            <person name="Lajeunesse T.C."/>
            <person name="Voolstra C.R."/>
        </authorList>
    </citation>
    <scope>NUCLEOTIDE SEQUENCE [LARGE SCALE GENOMIC DNA]</scope>
    <source>
        <strain evidence="2 3">CCMP2467</strain>
    </source>
</reference>
<name>A0A1Q9EQT4_SYMMI</name>
<evidence type="ECO:0000313" key="2">
    <source>
        <dbReference type="EMBL" id="OLQ09737.1"/>
    </source>
</evidence>
<dbReference type="AlphaFoldDB" id="A0A1Q9EQT4"/>
<comment type="caution">
    <text evidence="2">The sequence shown here is derived from an EMBL/GenBank/DDBJ whole genome shotgun (WGS) entry which is preliminary data.</text>
</comment>
<sequence length="789" mass="88743">MDGVPKEEEEVGTTSESSSGCGSGGDPETSGAYKPLWWSSEFHWAYIQDDDDYDAHKNVKFDCGEEECKVPIAHVVCSYDDYGSLKDREQLELEVRKQVEAAMVSQRGLVDENQSEQLRAVKWFMAILGPHLASQSWNLEYPTAIQQDFQDTAVNPGVKLDFLILPRYPAAILQDAQAMMISDLVKRVDYMEAWRVILQDLWDTAEGSVRELTKVTVNVGNFEYKTAIQQAGENEVGLKDDRPKLDEGLVASPMEALLKGMSQLHQAMTLQLDRQSNKPEAIRPGITGSELPKLPEADEYAAINVGDWLHGLTGPMGDLTDGSGGWWADVMRSLDDYYKEYLAAATVRKVQLKAEDFARPGVKEERWSRVDKRAASMLLQAVPEAIKSELMANRLSTTLAILGRILTIYRPGSSVERQQVLKALESPGVGGSPMDLVEILRKWARWLKRAEDLGLQPPDASILLKGLDVATKPLMEKNNEILFRTNMLRFSLDLDAAPTKTAVLRFHGHLLAEFEQLAYRGRGKGGPTVAAAVRAANAVADAGKDAIKLIAAGKIKIRRLISAIPTLEHSVSRHGPLPENLPVVSAELFAICKSVVRSENVWFLMANKEHRCGSSKDAPREPDADDLALPGEEMENDENLRLEVNIDREAWNRHITTNHGFNIRYSVFKNRYQQKWKFCLPFRPQSEFAECNQCFDIKQEIKAEKDLCKKFGLIRDYKDHLRAVGFDRELEQHLEGLDPHSSDAPILLLQFDGMDQAKWVLSRSIEDIMEHCDSKGLRRNYNGDYRYIV</sequence>
<feature type="region of interest" description="Disordered" evidence="1">
    <location>
        <begin position="1"/>
        <end position="28"/>
    </location>
</feature>
<protein>
    <submittedName>
        <fullName evidence="2">Uncharacterized protein</fullName>
    </submittedName>
</protein>
<evidence type="ECO:0000313" key="3">
    <source>
        <dbReference type="Proteomes" id="UP000186817"/>
    </source>
</evidence>